<protein>
    <submittedName>
        <fullName evidence="5">NAD-dependent epimerase/dehydratase domain-containing protein</fullName>
    </submittedName>
</protein>
<keyword evidence="4" id="KW-1185">Reference proteome</keyword>
<keyword evidence="2" id="KW-0472">Membrane</keyword>
<dbReference type="SUPFAM" id="SSF51735">
    <property type="entry name" value="NAD(P)-binding Rossmann-fold domains"/>
    <property type="match status" value="1"/>
</dbReference>
<dbReference type="InterPro" id="IPR001509">
    <property type="entry name" value="Epimerase_deHydtase"/>
</dbReference>
<keyword evidence="2" id="KW-1133">Transmembrane helix</keyword>
<dbReference type="PANTHER" id="PTHR43000">
    <property type="entry name" value="DTDP-D-GLUCOSE 4,6-DEHYDRATASE-RELATED"/>
    <property type="match status" value="1"/>
</dbReference>
<dbReference type="WBParaSite" id="Gr19_v10_g7061.t1">
    <property type="protein sequence ID" value="Gr19_v10_g7061.t1"/>
    <property type="gene ID" value="Gr19_v10_g7061"/>
</dbReference>
<accession>A0A914I6G3</accession>
<dbReference type="InterPro" id="IPR036291">
    <property type="entry name" value="NAD(P)-bd_dom_sf"/>
</dbReference>
<evidence type="ECO:0000256" key="1">
    <source>
        <dbReference type="ARBA" id="ARBA00007637"/>
    </source>
</evidence>
<feature type="transmembrane region" description="Helical" evidence="2">
    <location>
        <begin position="318"/>
        <end position="340"/>
    </location>
</feature>
<proteinExistence type="inferred from homology"/>
<feature type="domain" description="NAD-dependent epimerase/dehydratase" evidence="3">
    <location>
        <begin position="10"/>
        <end position="212"/>
    </location>
</feature>
<sequence length="412" mass="46831">MEQIAIIGCKTLIGAHLVKAFDYTFPSVKKNLWDYTTDGLDKLRVVLKNCDVVFNLHEVQDFCVAPNVPKLEGHNVQFVHYLLRCCQTVGCRRIVHLSSVYLQASDRWPNVHGREAEDFDPFRKQCPFPEYCESKFAAEQFIRAASKDLDIQSIIARVGPLYGEGDRHSLLCDSILLTKMIGAVPLIGDQGGTLQFTYAGNAAHALLQCAKKFFAPTPSDDGTDYALSSPIVDDDGEVQATEQLGTETVLISDCTPLKDIYRLLLEPLMADDDDDINENGQKASQTAGVGEIVQNGIDDEANDDDDDKKSIRIGHRRVPFLGFYVFYWLVSMLVRLRLLFGGRSCTMLYKMPCPKFLYMLFHNWTFFSDFKLRIFFDFVPATDWPTSLRRSRHYYRQLKAEQIADFSWVPLI</sequence>
<organism evidence="4 5">
    <name type="scientific">Globodera rostochiensis</name>
    <name type="common">Golden nematode worm</name>
    <name type="synonym">Heterodera rostochiensis</name>
    <dbReference type="NCBI Taxonomy" id="31243"/>
    <lineage>
        <taxon>Eukaryota</taxon>
        <taxon>Metazoa</taxon>
        <taxon>Ecdysozoa</taxon>
        <taxon>Nematoda</taxon>
        <taxon>Chromadorea</taxon>
        <taxon>Rhabditida</taxon>
        <taxon>Tylenchina</taxon>
        <taxon>Tylenchomorpha</taxon>
        <taxon>Tylenchoidea</taxon>
        <taxon>Heteroderidae</taxon>
        <taxon>Heteroderinae</taxon>
        <taxon>Globodera</taxon>
    </lineage>
</organism>
<dbReference type="Gene3D" id="3.40.50.720">
    <property type="entry name" value="NAD(P)-binding Rossmann-like Domain"/>
    <property type="match status" value="1"/>
</dbReference>
<name>A0A914I6G3_GLORO</name>
<dbReference type="Proteomes" id="UP000887572">
    <property type="component" value="Unplaced"/>
</dbReference>
<reference evidence="5" key="1">
    <citation type="submission" date="2022-11" db="UniProtKB">
        <authorList>
            <consortium name="WormBaseParasite"/>
        </authorList>
    </citation>
    <scope>IDENTIFICATION</scope>
</reference>
<keyword evidence="2" id="KW-0812">Transmembrane</keyword>
<dbReference type="AlphaFoldDB" id="A0A914I6G3"/>
<evidence type="ECO:0000313" key="4">
    <source>
        <dbReference type="Proteomes" id="UP000887572"/>
    </source>
</evidence>
<evidence type="ECO:0000313" key="5">
    <source>
        <dbReference type="WBParaSite" id="Gr19_v10_g7061.t1"/>
    </source>
</evidence>
<comment type="similarity">
    <text evidence="1">Belongs to the NAD(P)-dependent epimerase/dehydratase family.</text>
</comment>
<dbReference type="Pfam" id="PF01370">
    <property type="entry name" value="Epimerase"/>
    <property type="match status" value="1"/>
</dbReference>
<evidence type="ECO:0000256" key="2">
    <source>
        <dbReference type="SAM" id="Phobius"/>
    </source>
</evidence>
<evidence type="ECO:0000259" key="3">
    <source>
        <dbReference type="Pfam" id="PF01370"/>
    </source>
</evidence>